<dbReference type="InterPro" id="IPR001173">
    <property type="entry name" value="Glyco_trans_2-like"/>
</dbReference>
<evidence type="ECO:0000256" key="2">
    <source>
        <dbReference type="ARBA" id="ARBA00005628"/>
    </source>
</evidence>
<dbReference type="Pfam" id="PF00535">
    <property type="entry name" value="Glycos_transf_2"/>
    <property type="match status" value="1"/>
</dbReference>
<dbReference type="InterPro" id="IPR036412">
    <property type="entry name" value="HAD-like_sf"/>
</dbReference>
<evidence type="ECO:0000259" key="8">
    <source>
        <dbReference type="Pfam" id="PF00535"/>
    </source>
</evidence>
<dbReference type="EMBL" id="JBHTIW010000040">
    <property type="protein sequence ID" value="MFD0923697.1"/>
    <property type="molecule type" value="Genomic_DNA"/>
</dbReference>
<feature type="domain" description="Glycosyltransferase 2-like" evidence="8">
    <location>
        <begin position="6"/>
        <end position="132"/>
    </location>
</feature>
<dbReference type="Pfam" id="PF13242">
    <property type="entry name" value="Hydrolase_like"/>
    <property type="match status" value="1"/>
</dbReference>
<dbReference type="SUPFAM" id="SSF56784">
    <property type="entry name" value="HAD-like"/>
    <property type="match status" value="1"/>
</dbReference>
<dbReference type="InterPro" id="IPR006549">
    <property type="entry name" value="HAD-SF_hydro_IIIA"/>
</dbReference>
<comment type="subcellular location">
    <subcellularLocation>
        <location evidence="1">Cytoplasm</location>
    </subcellularLocation>
</comment>
<keyword evidence="4" id="KW-0479">Metal-binding</keyword>
<dbReference type="InterPro" id="IPR029044">
    <property type="entry name" value="Nucleotide-diphossugar_trans"/>
</dbReference>
<reference evidence="10" key="1">
    <citation type="journal article" date="2019" name="Int. J. Syst. Evol. Microbiol.">
        <title>The Global Catalogue of Microorganisms (GCM) 10K type strain sequencing project: providing services to taxonomists for standard genome sequencing and annotation.</title>
        <authorList>
            <consortium name="The Broad Institute Genomics Platform"/>
            <consortium name="The Broad Institute Genome Sequencing Center for Infectious Disease"/>
            <person name="Wu L."/>
            <person name="Ma J."/>
        </authorList>
    </citation>
    <scope>NUCLEOTIDE SEQUENCE [LARGE SCALE GENOMIC DNA]</scope>
    <source>
        <strain evidence="10">CCUG 56401</strain>
    </source>
</reference>
<dbReference type="InterPro" id="IPR006543">
    <property type="entry name" value="Histidinol-phos"/>
</dbReference>
<comment type="similarity">
    <text evidence="2">Belongs to the GmhB family.</text>
</comment>
<keyword evidence="5 9" id="KW-0378">Hydrolase</keyword>
<name>A0ABW3G4N2_9PSEU</name>
<dbReference type="PANTHER" id="PTHR42891:SF1">
    <property type="entry name" value="D-GLYCERO-BETA-D-MANNO-HEPTOSE-1,7-BISPHOSPHATE 7-PHOSPHATASE"/>
    <property type="match status" value="1"/>
</dbReference>
<evidence type="ECO:0000313" key="9">
    <source>
        <dbReference type="EMBL" id="MFD0923697.1"/>
    </source>
</evidence>
<dbReference type="Gene3D" id="3.40.50.1000">
    <property type="entry name" value="HAD superfamily/HAD-like"/>
    <property type="match status" value="1"/>
</dbReference>
<evidence type="ECO:0000256" key="7">
    <source>
        <dbReference type="ARBA" id="ARBA00031828"/>
    </source>
</evidence>
<keyword evidence="10" id="KW-1185">Reference proteome</keyword>
<sequence>MNAGYTVVIPTTGRASLGALLAALDAAAGPAPEQVIVADNRAHPAPPLALPPTDLRVRVVHAPGRGPAAARNTGWRLATTEWVVFLDDDVLPGARWRQGLCEDLDVGADVGACQGRIVVPLPRDRAPTDLERATAGLASAWWITADMAYRREVLACTGGFDEDFPRAFREDADLALRAQARGYRLVIGRRETAHPVRPAGLLASVRAQAGNADNALMRRKYGPNWRMRIGEGPGRTRRHLLTTAAALAALAGAAARRPDVARAGAAVWLASTADFALRRILPGPRTPDEIARMVVTSVLIPPVACWHRARGELRVRMLRRAPKAVLFDRDDTLIHDVPYNGDPTRVRPVPGVREALDRLRVHGVRIGVVSNQSGVARGKLRPEQVDAVNAEVERLLGPIETWRTCPHGADEGCECRKPAPGLVLDAASDLRVRPGDCVVIGDTGADVAAARAAGAAAIMVPTQRTRTAEIREALGAAAIAGSVPEAVHRLLGGAR</sequence>
<dbReference type="RefSeq" id="WP_263247655.1">
    <property type="nucleotide sequence ID" value="NZ_BAABLT010000023.1"/>
</dbReference>
<keyword evidence="6" id="KW-0119">Carbohydrate metabolism</keyword>
<keyword evidence="3" id="KW-0963">Cytoplasm</keyword>
<dbReference type="InterPro" id="IPR023214">
    <property type="entry name" value="HAD_sf"/>
</dbReference>
<comment type="caution">
    <text evidence="9">The sequence shown here is derived from an EMBL/GenBank/DDBJ whole genome shotgun (WGS) entry which is preliminary data.</text>
</comment>
<protein>
    <recommendedName>
        <fullName evidence="7">D,D-heptose 1,7-bisphosphate phosphatase</fullName>
    </recommendedName>
</protein>
<gene>
    <name evidence="9" type="ORF">ACFQ16_28465</name>
</gene>
<dbReference type="GO" id="GO:0016787">
    <property type="term" value="F:hydrolase activity"/>
    <property type="evidence" value="ECO:0007669"/>
    <property type="project" value="UniProtKB-KW"/>
</dbReference>
<dbReference type="Gene3D" id="3.90.550.10">
    <property type="entry name" value="Spore Coat Polysaccharide Biosynthesis Protein SpsA, Chain A"/>
    <property type="match status" value="1"/>
</dbReference>
<evidence type="ECO:0000256" key="1">
    <source>
        <dbReference type="ARBA" id="ARBA00004496"/>
    </source>
</evidence>
<accession>A0ABW3G4N2</accession>
<evidence type="ECO:0000313" key="10">
    <source>
        <dbReference type="Proteomes" id="UP001597018"/>
    </source>
</evidence>
<dbReference type="SUPFAM" id="SSF53448">
    <property type="entry name" value="Nucleotide-diphospho-sugar transferases"/>
    <property type="match status" value="1"/>
</dbReference>
<evidence type="ECO:0000256" key="5">
    <source>
        <dbReference type="ARBA" id="ARBA00022801"/>
    </source>
</evidence>
<dbReference type="PANTHER" id="PTHR42891">
    <property type="entry name" value="D-GLYCERO-BETA-D-MANNO-HEPTOSE-1,7-BISPHOSPHATE 7-PHOSPHATASE"/>
    <property type="match status" value="1"/>
</dbReference>
<dbReference type="InterPro" id="IPR004446">
    <property type="entry name" value="Heptose_bisP_phosphatase"/>
</dbReference>
<organism evidence="9 10">
    <name type="scientific">Saccharopolyspora rosea</name>
    <dbReference type="NCBI Taxonomy" id="524884"/>
    <lineage>
        <taxon>Bacteria</taxon>
        <taxon>Bacillati</taxon>
        <taxon>Actinomycetota</taxon>
        <taxon>Actinomycetes</taxon>
        <taxon>Pseudonocardiales</taxon>
        <taxon>Pseudonocardiaceae</taxon>
        <taxon>Saccharopolyspora</taxon>
    </lineage>
</organism>
<evidence type="ECO:0000256" key="3">
    <source>
        <dbReference type="ARBA" id="ARBA00022490"/>
    </source>
</evidence>
<evidence type="ECO:0000256" key="6">
    <source>
        <dbReference type="ARBA" id="ARBA00023277"/>
    </source>
</evidence>
<evidence type="ECO:0000256" key="4">
    <source>
        <dbReference type="ARBA" id="ARBA00022723"/>
    </source>
</evidence>
<dbReference type="Proteomes" id="UP001597018">
    <property type="component" value="Unassembled WGS sequence"/>
</dbReference>
<dbReference type="NCBIfam" id="TIGR01656">
    <property type="entry name" value="Histidinol-ppas"/>
    <property type="match status" value="1"/>
</dbReference>
<dbReference type="NCBIfam" id="TIGR01662">
    <property type="entry name" value="HAD-SF-IIIA"/>
    <property type="match status" value="1"/>
</dbReference>
<proteinExistence type="inferred from homology"/>